<dbReference type="Proteomes" id="UP000193391">
    <property type="component" value="Unassembled WGS sequence"/>
</dbReference>
<dbReference type="InterPro" id="IPR028344">
    <property type="entry name" value="ParE1/4"/>
</dbReference>
<evidence type="ECO:0000256" key="1">
    <source>
        <dbReference type="ARBA" id="ARBA00022649"/>
    </source>
</evidence>
<dbReference type="InterPro" id="IPR035093">
    <property type="entry name" value="RelE/ParE_toxin_dom_sf"/>
</dbReference>
<dbReference type="EMBL" id="JFKA01000015">
    <property type="protein sequence ID" value="OSQ35751.1"/>
    <property type="molecule type" value="Genomic_DNA"/>
</dbReference>
<dbReference type="RefSeq" id="WP_158091281.1">
    <property type="nucleotide sequence ID" value="NZ_JFKA01000015.1"/>
</dbReference>
<protein>
    <recommendedName>
        <fullName evidence="2">Toxin</fullName>
    </recommendedName>
</protein>
<dbReference type="OrthoDB" id="7173315at2"/>
<gene>
    <name evidence="3" type="ORF">TMES_20230</name>
</gene>
<dbReference type="InterPro" id="IPR007712">
    <property type="entry name" value="RelE/ParE_toxin"/>
</dbReference>
<dbReference type="PIRSF" id="PIRSF029218">
    <property type="entry name" value="ParE"/>
    <property type="match status" value="1"/>
</dbReference>
<sequence>MSGFSVSKAAYADIRGIASNTQKTWGIERRRRYLDGLNEKFEVLARMPEMSHERQDFVPPVRISHYEKHLIIYAHHGDGGILIIRVLHQNMDVTSQLSS</sequence>
<organism evidence="3 4">
    <name type="scientific">Thalassospira mesophila</name>
    <dbReference type="NCBI Taxonomy" id="1293891"/>
    <lineage>
        <taxon>Bacteria</taxon>
        <taxon>Pseudomonadati</taxon>
        <taxon>Pseudomonadota</taxon>
        <taxon>Alphaproteobacteria</taxon>
        <taxon>Rhodospirillales</taxon>
        <taxon>Thalassospiraceae</taxon>
        <taxon>Thalassospira</taxon>
    </lineage>
</organism>
<reference evidence="3 4" key="1">
    <citation type="submission" date="2014-03" db="EMBL/GenBank/DDBJ databases">
        <title>The draft genome sequence of Thalassospira mesophila JCM 18969.</title>
        <authorList>
            <person name="Lai Q."/>
            <person name="Shao Z."/>
        </authorList>
    </citation>
    <scope>NUCLEOTIDE SEQUENCE [LARGE SCALE GENOMIC DNA]</scope>
    <source>
        <strain evidence="3 4">JCM 18969</strain>
    </source>
</reference>
<accession>A0A1Y2KVE1</accession>
<dbReference type="STRING" id="1293891.TMES_20230"/>
<name>A0A1Y2KVE1_9PROT</name>
<proteinExistence type="inferred from homology"/>
<keyword evidence="4" id="KW-1185">Reference proteome</keyword>
<comment type="similarity">
    <text evidence="2">Belongs to the RelE toxin family.</text>
</comment>
<evidence type="ECO:0000313" key="3">
    <source>
        <dbReference type="EMBL" id="OSQ35751.1"/>
    </source>
</evidence>
<evidence type="ECO:0000256" key="2">
    <source>
        <dbReference type="PIRNR" id="PIRNR029218"/>
    </source>
</evidence>
<comment type="caution">
    <text evidence="3">The sequence shown here is derived from an EMBL/GenBank/DDBJ whole genome shotgun (WGS) entry which is preliminary data.</text>
</comment>
<dbReference type="Pfam" id="PF05016">
    <property type="entry name" value="ParE_toxin"/>
    <property type="match status" value="1"/>
</dbReference>
<evidence type="ECO:0000313" key="4">
    <source>
        <dbReference type="Proteomes" id="UP000193391"/>
    </source>
</evidence>
<keyword evidence="1" id="KW-1277">Toxin-antitoxin system</keyword>
<dbReference type="AlphaFoldDB" id="A0A1Y2KVE1"/>
<dbReference type="Gene3D" id="3.30.2310.20">
    <property type="entry name" value="RelE-like"/>
    <property type="match status" value="1"/>
</dbReference>